<dbReference type="GO" id="GO:0003887">
    <property type="term" value="F:DNA-directed DNA polymerase activity"/>
    <property type="evidence" value="ECO:0007669"/>
    <property type="project" value="UniProtKB-KW"/>
</dbReference>
<dbReference type="GO" id="GO:0042276">
    <property type="term" value="P:error-prone translesion synthesis"/>
    <property type="evidence" value="ECO:0007669"/>
    <property type="project" value="InterPro"/>
</dbReference>
<comment type="catalytic activity">
    <reaction evidence="7">
        <text>DNA(n) + a 2'-deoxyribonucleoside 5'-triphosphate = DNA(n+1) + diphosphate</text>
        <dbReference type="Rhea" id="RHEA:22508"/>
        <dbReference type="Rhea" id="RHEA-COMP:17339"/>
        <dbReference type="Rhea" id="RHEA-COMP:17340"/>
        <dbReference type="ChEBI" id="CHEBI:33019"/>
        <dbReference type="ChEBI" id="CHEBI:61560"/>
        <dbReference type="ChEBI" id="CHEBI:173112"/>
        <dbReference type="EC" id="2.7.7.7"/>
    </reaction>
    <physiologicalReaction direction="left-to-right" evidence="7">
        <dbReference type="Rhea" id="RHEA:22509"/>
    </physiologicalReaction>
</comment>
<accession>A0AAJ7JD79</accession>
<gene>
    <name evidence="9" type="primary">LOC108630877</name>
</gene>
<evidence type="ECO:0000256" key="1">
    <source>
        <dbReference type="ARBA" id="ARBA00009762"/>
    </source>
</evidence>
<dbReference type="EC" id="2.7.7.7" evidence="2"/>
<evidence type="ECO:0000256" key="2">
    <source>
        <dbReference type="ARBA" id="ARBA00012417"/>
    </source>
</evidence>
<reference evidence="9" key="1">
    <citation type="submission" date="2025-08" db="UniProtKB">
        <authorList>
            <consortium name="RefSeq"/>
        </authorList>
    </citation>
    <scope>IDENTIFICATION</scope>
    <source>
        <tissue evidence="9">Whole body</tissue>
    </source>
</reference>
<dbReference type="GO" id="GO:0006264">
    <property type="term" value="P:mitochondrial DNA replication"/>
    <property type="evidence" value="ECO:0007669"/>
    <property type="project" value="TreeGrafter"/>
</dbReference>
<keyword evidence="3" id="KW-0808">Transferase</keyword>
<keyword evidence="3" id="KW-0548">Nucleotidyltransferase</keyword>
<dbReference type="Proteomes" id="UP000694925">
    <property type="component" value="Unplaced"/>
</dbReference>
<name>A0AAJ7JD79_9HYME</name>
<dbReference type="AlphaFoldDB" id="A0AAJ7JD79"/>
<dbReference type="KEGG" id="ccal:108630877"/>
<dbReference type="GO" id="GO:0005634">
    <property type="term" value="C:nucleus"/>
    <property type="evidence" value="ECO:0007669"/>
    <property type="project" value="TreeGrafter"/>
</dbReference>
<dbReference type="InterPro" id="IPR044917">
    <property type="entry name" value="PRIMPOL"/>
</dbReference>
<dbReference type="GO" id="GO:0005759">
    <property type="term" value="C:mitochondrial matrix"/>
    <property type="evidence" value="ECO:0007669"/>
    <property type="project" value="TreeGrafter"/>
</dbReference>
<dbReference type="PANTHER" id="PTHR31399">
    <property type="entry name" value="DNA-DIRECTED PRIMASE / POLYMERASE PROTEIN"/>
    <property type="match status" value="1"/>
</dbReference>
<evidence type="ECO:0000256" key="5">
    <source>
        <dbReference type="ARBA" id="ARBA00044677"/>
    </source>
</evidence>
<evidence type="ECO:0000313" key="8">
    <source>
        <dbReference type="Proteomes" id="UP000694925"/>
    </source>
</evidence>
<evidence type="ECO:0000256" key="6">
    <source>
        <dbReference type="ARBA" id="ARBA00044768"/>
    </source>
</evidence>
<evidence type="ECO:0000256" key="3">
    <source>
        <dbReference type="ARBA" id="ARBA00022932"/>
    </source>
</evidence>
<organism evidence="8 9">
    <name type="scientific">Ceratina calcarata</name>
    <dbReference type="NCBI Taxonomy" id="156304"/>
    <lineage>
        <taxon>Eukaryota</taxon>
        <taxon>Metazoa</taxon>
        <taxon>Ecdysozoa</taxon>
        <taxon>Arthropoda</taxon>
        <taxon>Hexapoda</taxon>
        <taxon>Insecta</taxon>
        <taxon>Pterygota</taxon>
        <taxon>Neoptera</taxon>
        <taxon>Endopterygota</taxon>
        <taxon>Hymenoptera</taxon>
        <taxon>Apocrita</taxon>
        <taxon>Aculeata</taxon>
        <taxon>Apoidea</taxon>
        <taxon>Anthophila</taxon>
        <taxon>Apidae</taxon>
        <taxon>Ceratina</taxon>
        <taxon>Zadontomerus</taxon>
    </lineage>
</organism>
<evidence type="ECO:0000256" key="4">
    <source>
        <dbReference type="ARBA" id="ARBA00026139"/>
    </source>
</evidence>
<dbReference type="GO" id="GO:0009411">
    <property type="term" value="P:response to UV"/>
    <property type="evidence" value="ECO:0007669"/>
    <property type="project" value="TreeGrafter"/>
</dbReference>
<dbReference type="PANTHER" id="PTHR31399:SF0">
    <property type="entry name" value="DNA-DIRECTED PRIMASE_POLYMERASE PROTEIN"/>
    <property type="match status" value="1"/>
</dbReference>
<comment type="similarity">
    <text evidence="1">Belongs to the eukaryotic-type primase small subunit family.</text>
</comment>
<dbReference type="EC" id="2.7.7.102" evidence="6"/>
<evidence type="ECO:0000256" key="7">
    <source>
        <dbReference type="ARBA" id="ARBA00047303"/>
    </source>
</evidence>
<comment type="catalytic activity">
    <reaction evidence="5">
        <text>ssDNA + n NTP = ssDNA/pppN(pN)n-1 hybrid + (n-1) diphosphate.</text>
        <dbReference type="EC" id="2.7.7.102"/>
    </reaction>
</comment>
<keyword evidence="3" id="KW-0239">DNA-directed DNA polymerase</keyword>
<dbReference type="RefSeq" id="XP_017889924.1">
    <property type="nucleotide sequence ID" value="XM_018034435.2"/>
</dbReference>
<protein>
    <recommendedName>
        <fullName evidence="4">DNA-directed primase/polymerase protein</fullName>
        <ecNumber evidence="6">2.7.7.102</ecNumber>
        <ecNumber evidence="2">2.7.7.7</ecNumber>
    </recommendedName>
</protein>
<dbReference type="GO" id="GO:0031297">
    <property type="term" value="P:replication fork processing"/>
    <property type="evidence" value="ECO:0007669"/>
    <property type="project" value="TreeGrafter"/>
</dbReference>
<keyword evidence="8" id="KW-1185">Reference proteome</keyword>
<evidence type="ECO:0000313" key="9">
    <source>
        <dbReference type="RefSeq" id="XP_017889924.1"/>
    </source>
</evidence>
<sequence length="446" mass="52741">MNTVEPKRFYSREVTARREAMEDRIKRKPGWVKEFRKMPANILGPTEFWKEFDKQADALYTAAKESNDFDALCTFAYQRDKGYRKFVVAHPERYWWYYKHRPPEKRCSYEIIPEHCPCRLYLDLEYLIEMNPSHDGSSMTNMVIEIFCAYLLARWSVPCNKYNVINLDSSTSEKFSRHLVFNVKHVAFKDNYHVGRLVKRVCQDILDYLAFEETSLDILNSFDRTELQRLIVETKNGKRLFIDTSVYTKNRQFRVYDSTKWGKRSNFTLSVDCKYIPSVEYKDEQLAIFLDSLVSYFVVRRDLVILEYSDCEDGAPNVKRFKPLPRRSVDREEDHSSSKYPLLNKHVRDLTQPGKVRSCKTLESRKLLVYETSGYRYCENVGRCHQSNNVYWVVDLKAKRLYQKCHDQDCAGFKSEPKRLPEEVCFEIDEDGDSLLDSISLSQDLS</sequence>
<dbReference type="GeneID" id="108630877"/>
<dbReference type="Pfam" id="PF03121">
    <property type="entry name" value="Herpes_UL52"/>
    <property type="match status" value="1"/>
</dbReference>
<proteinExistence type="inferred from homology"/>
<dbReference type="GO" id="GO:0003682">
    <property type="term" value="F:chromatin binding"/>
    <property type="evidence" value="ECO:0007669"/>
    <property type="project" value="TreeGrafter"/>
</dbReference>